<feature type="binding site" evidence="9">
    <location>
        <position position="72"/>
    </location>
    <ligand>
        <name>[4Fe-4S] cluster</name>
        <dbReference type="ChEBI" id="CHEBI:49883"/>
        <label>2</label>
        <note>4Fe-4S-S-AdoMet</note>
    </ligand>
</feature>
<feature type="binding site" evidence="9">
    <location>
        <position position="50"/>
    </location>
    <ligand>
        <name>[4Fe-4S] cluster</name>
        <dbReference type="ChEBI" id="CHEBI:49883"/>
        <label>1</label>
    </ligand>
</feature>
<gene>
    <name evidence="9" type="primary">lipA</name>
    <name evidence="11" type="ORF">AMJ83_05340</name>
</gene>
<dbReference type="UniPathway" id="UPA00538">
    <property type="reaction ID" value="UER00593"/>
</dbReference>
<dbReference type="PANTHER" id="PTHR10949">
    <property type="entry name" value="LIPOYL SYNTHASE"/>
    <property type="match status" value="1"/>
</dbReference>
<keyword evidence="5 9" id="KW-0479">Metal-binding</keyword>
<evidence type="ECO:0000313" key="12">
    <source>
        <dbReference type="Proteomes" id="UP000051373"/>
    </source>
</evidence>
<feature type="binding site" evidence="9">
    <location>
        <position position="39"/>
    </location>
    <ligand>
        <name>[4Fe-4S] cluster</name>
        <dbReference type="ChEBI" id="CHEBI:49883"/>
        <label>1</label>
    </ligand>
</feature>
<dbReference type="NCBIfam" id="NF009544">
    <property type="entry name" value="PRK12928.1"/>
    <property type="match status" value="1"/>
</dbReference>
<evidence type="ECO:0000256" key="5">
    <source>
        <dbReference type="ARBA" id="ARBA00022723"/>
    </source>
</evidence>
<dbReference type="Pfam" id="PF16881">
    <property type="entry name" value="LIAS_N"/>
    <property type="match status" value="1"/>
</dbReference>
<dbReference type="GO" id="GO:0046872">
    <property type="term" value="F:metal ion binding"/>
    <property type="evidence" value="ECO:0007669"/>
    <property type="project" value="UniProtKB-KW"/>
</dbReference>
<proteinExistence type="inferred from homology"/>
<dbReference type="CDD" id="cd01335">
    <property type="entry name" value="Radical_SAM"/>
    <property type="match status" value="1"/>
</dbReference>
<comment type="catalytic activity">
    <reaction evidence="8 9">
        <text>[[Fe-S] cluster scaffold protein carrying a second [4Fe-4S](2+) cluster] + N(6)-octanoyl-L-lysyl-[protein] + 2 oxidized [2Fe-2S]-[ferredoxin] + 2 S-adenosyl-L-methionine + 4 H(+) = [[Fe-S] cluster scaffold protein] + N(6)-[(R)-dihydrolipoyl]-L-lysyl-[protein] + 4 Fe(3+) + 2 hydrogen sulfide + 2 5'-deoxyadenosine + 2 L-methionine + 2 reduced [2Fe-2S]-[ferredoxin]</text>
        <dbReference type="Rhea" id="RHEA:16585"/>
        <dbReference type="Rhea" id="RHEA-COMP:9928"/>
        <dbReference type="Rhea" id="RHEA-COMP:10000"/>
        <dbReference type="Rhea" id="RHEA-COMP:10001"/>
        <dbReference type="Rhea" id="RHEA-COMP:10475"/>
        <dbReference type="Rhea" id="RHEA-COMP:14568"/>
        <dbReference type="Rhea" id="RHEA-COMP:14569"/>
        <dbReference type="ChEBI" id="CHEBI:15378"/>
        <dbReference type="ChEBI" id="CHEBI:17319"/>
        <dbReference type="ChEBI" id="CHEBI:29034"/>
        <dbReference type="ChEBI" id="CHEBI:29919"/>
        <dbReference type="ChEBI" id="CHEBI:33722"/>
        <dbReference type="ChEBI" id="CHEBI:33737"/>
        <dbReference type="ChEBI" id="CHEBI:33738"/>
        <dbReference type="ChEBI" id="CHEBI:57844"/>
        <dbReference type="ChEBI" id="CHEBI:59789"/>
        <dbReference type="ChEBI" id="CHEBI:78809"/>
        <dbReference type="ChEBI" id="CHEBI:83100"/>
        <dbReference type="EC" id="2.8.1.8"/>
    </reaction>
</comment>
<feature type="binding site" evidence="9">
    <location>
        <position position="69"/>
    </location>
    <ligand>
        <name>[4Fe-4S] cluster</name>
        <dbReference type="ChEBI" id="CHEBI:49883"/>
        <label>2</label>
        <note>4Fe-4S-S-AdoMet</note>
    </ligand>
</feature>
<comment type="pathway">
    <text evidence="9">Protein modification; protein lipoylation via endogenous pathway; protein N(6)-(lipoyl)lysine from octanoyl-[acyl-carrier-protein]: step 2/2.</text>
</comment>
<keyword evidence="2 9" id="KW-0963">Cytoplasm</keyword>
<dbReference type="SFLD" id="SFLDG01058">
    <property type="entry name" value="lipoyl_synthase_like"/>
    <property type="match status" value="1"/>
</dbReference>
<dbReference type="PATRIC" id="fig|1703779.3.peg.1286"/>
<dbReference type="Pfam" id="PF04055">
    <property type="entry name" value="Radical_SAM"/>
    <property type="match status" value="1"/>
</dbReference>
<keyword evidence="6 9" id="KW-0408">Iron</keyword>
<evidence type="ECO:0000256" key="8">
    <source>
        <dbReference type="ARBA" id="ARBA00047326"/>
    </source>
</evidence>
<comment type="cofactor">
    <cofactor evidence="9">
        <name>[4Fe-4S] cluster</name>
        <dbReference type="ChEBI" id="CHEBI:49883"/>
    </cofactor>
    <text evidence="9">Binds 2 [4Fe-4S] clusters per subunit. One cluster is coordinated with 3 cysteines and an exchangeable S-adenosyl-L-methionine.</text>
</comment>
<dbReference type="InterPro" id="IPR007197">
    <property type="entry name" value="rSAM"/>
</dbReference>
<dbReference type="GO" id="GO:0051539">
    <property type="term" value="F:4 iron, 4 sulfur cluster binding"/>
    <property type="evidence" value="ECO:0007669"/>
    <property type="project" value="UniProtKB-UniRule"/>
</dbReference>
<evidence type="ECO:0000256" key="7">
    <source>
        <dbReference type="ARBA" id="ARBA00023014"/>
    </source>
</evidence>
<comment type="similarity">
    <text evidence="9">Belongs to the radical SAM superfamily. Lipoyl synthase family.</text>
</comment>
<dbReference type="FunFam" id="3.20.20.70:FF:000040">
    <property type="entry name" value="Lipoyl synthase"/>
    <property type="match status" value="1"/>
</dbReference>
<keyword evidence="3 9" id="KW-0808">Transferase</keyword>
<dbReference type="NCBIfam" id="TIGR00510">
    <property type="entry name" value="lipA"/>
    <property type="match status" value="1"/>
</dbReference>
<name>A0A0S8FSX5_UNCW3</name>
<comment type="caution">
    <text evidence="11">The sequence shown here is derived from an EMBL/GenBank/DDBJ whole genome shotgun (WGS) entry which is preliminary data.</text>
</comment>
<evidence type="ECO:0000256" key="3">
    <source>
        <dbReference type="ARBA" id="ARBA00022679"/>
    </source>
</evidence>
<dbReference type="EC" id="2.8.1.8" evidence="9"/>
<feature type="binding site" evidence="9">
    <location>
        <position position="280"/>
    </location>
    <ligand>
        <name>[4Fe-4S] cluster</name>
        <dbReference type="ChEBI" id="CHEBI:49883"/>
        <label>1</label>
    </ligand>
</feature>
<dbReference type="NCBIfam" id="NF004019">
    <property type="entry name" value="PRK05481.1"/>
    <property type="match status" value="1"/>
</dbReference>
<protein>
    <recommendedName>
        <fullName evidence="9">Lipoyl synthase</fullName>
        <ecNumber evidence="9">2.8.1.8</ecNumber>
    </recommendedName>
    <alternativeName>
        <fullName evidence="9">Lip-syn</fullName>
        <shortName evidence="9">LS</shortName>
    </alternativeName>
    <alternativeName>
        <fullName evidence="9">Lipoate synthase</fullName>
    </alternativeName>
    <alternativeName>
        <fullName evidence="9">Lipoic acid synthase</fullName>
    </alternativeName>
    <alternativeName>
        <fullName evidence="9">Sulfur insertion protein LipA</fullName>
    </alternativeName>
</protein>
<dbReference type="InterPro" id="IPR031691">
    <property type="entry name" value="LIAS_N"/>
</dbReference>
<dbReference type="Proteomes" id="UP000051373">
    <property type="component" value="Unassembled WGS sequence"/>
</dbReference>
<comment type="subcellular location">
    <subcellularLocation>
        <location evidence="9">Cytoplasm</location>
    </subcellularLocation>
</comment>
<dbReference type="InterPro" id="IPR006638">
    <property type="entry name" value="Elp3/MiaA/NifB-like_rSAM"/>
</dbReference>
<evidence type="ECO:0000256" key="9">
    <source>
        <dbReference type="HAMAP-Rule" id="MF_00206"/>
    </source>
</evidence>
<evidence type="ECO:0000256" key="2">
    <source>
        <dbReference type="ARBA" id="ARBA00022490"/>
    </source>
</evidence>
<dbReference type="GO" id="GO:0005737">
    <property type="term" value="C:cytoplasm"/>
    <property type="evidence" value="ECO:0007669"/>
    <property type="project" value="UniProtKB-SubCell"/>
</dbReference>
<dbReference type="SMART" id="SM00729">
    <property type="entry name" value="Elp3"/>
    <property type="match status" value="1"/>
</dbReference>
<dbReference type="InterPro" id="IPR013785">
    <property type="entry name" value="Aldolase_TIM"/>
</dbReference>
<feature type="binding site" evidence="9">
    <location>
        <position position="44"/>
    </location>
    <ligand>
        <name>[4Fe-4S] cluster</name>
        <dbReference type="ChEBI" id="CHEBI:49883"/>
        <label>1</label>
    </ligand>
</feature>
<dbReference type="SFLD" id="SFLDS00029">
    <property type="entry name" value="Radical_SAM"/>
    <property type="match status" value="1"/>
</dbReference>
<comment type="function">
    <text evidence="9">Catalyzes the radical-mediated insertion of two sulfur atoms into the C-6 and C-8 positions of the octanoyl moiety bound to the lipoyl domains of lipoate-dependent enzymes, thereby converting the octanoylated domains into lipoylated derivatives.</text>
</comment>
<feature type="domain" description="Radical SAM core" evidence="10">
    <location>
        <begin position="51"/>
        <end position="269"/>
    </location>
</feature>
<dbReference type="SUPFAM" id="SSF102114">
    <property type="entry name" value="Radical SAM enzymes"/>
    <property type="match status" value="1"/>
</dbReference>
<keyword evidence="1 9" id="KW-0004">4Fe-4S</keyword>
<evidence type="ECO:0000256" key="6">
    <source>
        <dbReference type="ARBA" id="ARBA00023004"/>
    </source>
</evidence>
<dbReference type="GO" id="GO:0009249">
    <property type="term" value="P:protein lipoylation"/>
    <property type="evidence" value="ECO:0007669"/>
    <property type="project" value="UniProtKB-UniRule"/>
</dbReference>
<keyword evidence="4 9" id="KW-0949">S-adenosyl-L-methionine</keyword>
<evidence type="ECO:0000313" key="11">
    <source>
        <dbReference type="EMBL" id="KPK63872.1"/>
    </source>
</evidence>
<dbReference type="EMBL" id="LJUJ01000008">
    <property type="protein sequence ID" value="KPK63872.1"/>
    <property type="molecule type" value="Genomic_DNA"/>
</dbReference>
<dbReference type="GO" id="GO:0016992">
    <property type="term" value="F:lipoate synthase activity"/>
    <property type="evidence" value="ECO:0007669"/>
    <property type="project" value="UniProtKB-UniRule"/>
</dbReference>
<dbReference type="AlphaFoldDB" id="A0A0S8FSX5"/>
<dbReference type="InterPro" id="IPR003698">
    <property type="entry name" value="Lipoyl_synth"/>
</dbReference>
<sequence length="289" mass="32688">MFRRNHLKKPDWLKVRIPSGKEYKSIYKILEKNNLSTVCQEARCPNIGECWNRRTATIMILGRVCTRACRFCAVATGNPMGTFDPDEPVHVAEVVKSLGLKYVVITSVDRDDLEDAGSGHYAETIKSIREKNPDTRVEALVPDFGGDTNCLQKIVGARPYVIGHNVETVERLTSHIRDRRCGYERSLNVLRKYKSLDAGILTKSGFMVGLGETSEEIRKTLEDLQDAGVDIVTIGQYLQPTKKHHDVQRYYTPEEFDSFRKVGLKIGIRHVLSGPLVRSSYRAGEIFTQ</sequence>
<dbReference type="PROSITE" id="PS51918">
    <property type="entry name" value="RADICAL_SAM"/>
    <property type="match status" value="1"/>
</dbReference>
<organism evidence="11 12">
    <name type="scientific">candidate division WOR_3 bacterium SM23_42</name>
    <dbReference type="NCBI Taxonomy" id="1703779"/>
    <lineage>
        <taxon>Bacteria</taxon>
        <taxon>Bacteria division WOR-3</taxon>
    </lineage>
</organism>
<evidence type="ECO:0000256" key="1">
    <source>
        <dbReference type="ARBA" id="ARBA00022485"/>
    </source>
</evidence>
<dbReference type="SFLD" id="SFLDF00271">
    <property type="entry name" value="lipoyl_synthase"/>
    <property type="match status" value="1"/>
</dbReference>
<reference evidence="11 12" key="1">
    <citation type="journal article" date="2015" name="Microbiome">
        <title>Genomic resolution of linkages in carbon, nitrogen, and sulfur cycling among widespread estuary sediment bacteria.</title>
        <authorList>
            <person name="Baker B.J."/>
            <person name="Lazar C.S."/>
            <person name="Teske A.P."/>
            <person name="Dick G.J."/>
        </authorList>
    </citation>
    <scope>NUCLEOTIDE SEQUENCE [LARGE SCALE GENOMIC DNA]</scope>
    <source>
        <strain evidence="11">SM23_42</strain>
    </source>
</reference>
<dbReference type="PIRSF" id="PIRSF005963">
    <property type="entry name" value="Lipoyl_synth"/>
    <property type="match status" value="1"/>
</dbReference>
<accession>A0A0S8FSX5</accession>
<feature type="binding site" evidence="9">
    <location>
        <position position="65"/>
    </location>
    <ligand>
        <name>[4Fe-4S] cluster</name>
        <dbReference type="ChEBI" id="CHEBI:49883"/>
        <label>2</label>
        <note>4Fe-4S-S-AdoMet</note>
    </ligand>
</feature>
<evidence type="ECO:0000259" key="10">
    <source>
        <dbReference type="PROSITE" id="PS51918"/>
    </source>
</evidence>
<dbReference type="STRING" id="1703779.AMJ83_05340"/>
<dbReference type="InterPro" id="IPR058240">
    <property type="entry name" value="rSAM_sf"/>
</dbReference>
<dbReference type="Gene3D" id="3.20.20.70">
    <property type="entry name" value="Aldolase class I"/>
    <property type="match status" value="1"/>
</dbReference>
<dbReference type="HAMAP" id="MF_00206">
    <property type="entry name" value="Lipoyl_synth"/>
    <property type="match status" value="1"/>
</dbReference>
<dbReference type="PANTHER" id="PTHR10949:SF0">
    <property type="entry name" value="LIPOYL SYNTHASE, MITOCHONDRIAL"/>
    <property type="match status" value="1"/>
</dbReference>
<keyword evidence="7 9" id="KW-0411">Iron-sulfur</keyword>
<evidence type="ECO:0000256" key="4">
    <source>
        <dbReference type="ARBA" id="ARBA00022691"/>
    </source>
</evidence>